<dbReference type="Gene3D" id="1.25.10.10">
    <property type="entry name" value="Leucine-rich Repeat Variant"/>
    <property type="match status" value="2"/>
</dbReference>
<keyword evidence="1" id="KW-0175">Coiled coil</keyword>
<name>A0A0A9Z097_LYGHE</name>
<organism evidence="3">
    <name type="scientific">Lygus hesperus</name>
    <name type="common">Western plant bug</name>
    <dbReference type="NCBI Taxonomy" id="30085"/>
    <lineage>
        <taxon>Eukaryota</taxon>
        <taxon>Metazoa</taxon>
        <taxon>Ecdysozoa</taxon>
        <taxon>Arthropoda</taxon>
        <taxon>Hexapoda</taxon>
        <taxon>Insecta</taxon>
        <taxon>Pterygota</taxon>
        <taxon>Neoptera</taxon>
        <taxon>Paraneoptera</taxon>
        <taxon>Hemiptera</taxon>
        <taxon>Heteroptera</taxon>
        <taxon>Panheteroptera</taxon>
        <taxon>Cimicomorpha</taxon>
        <taxon>Miridae</taxon>
        <taxon>Mirini</taxon>
        <taxon>Lygus</taxon>
    </lineage>
</organism>
<accession>A0A0A9Z097</accession>
<reference evidence="3" key="1">
    <citation type="journal article" date="2014" name="PLoS ONE">
        <title>Transcriptome-Based Identification of ABC Transporters in the Western Tarnished Plant Bug Lygus hesperus.</title>
        <authorList>
            <person name="Hull J.J."/>
            <person name="Chaney K."/>
            <person name="Geib S.M."/>
            <person name="Fabrick J.A."/>
            <person name="Brent C.S."/>
            <person name="Walsh D."/>
            <person name="Lavine L.C."/>
        </authorList>
    </citation>
    <scope>NUCLEOTIDE SEQUENCE</scope>
</reference>
<dbReference type="AlphaFoldDB" id="A0A0A9Z097"/>
<dbReference type="EMBL" id="GBHO01005710">
    <property type="protein sequence ID" value="JAG37894.1"/>
    <property type="molecule type" value="Transcribed_RNA"/>
</dbReference>
<dbReference type="InterPro" id="IPR000225">
    <property type="entry name" value="Armadillo"/>
</dbReference>
<dbReference type="InterPro" id="IPR011989">
    <property type="entry name" value="ARM-like"/>
</dbReference>
<dbReference type="EMBL" id="GBRD01003450">
    <property type="protein sequence ID" value="JAG62371.1"/>
    <property type="molecule type" value="Transcribed_RNA"/>
</dbReference>
<feature type="compositionally biased region" description="Basic and acidic residues" evidence="2">
    <location>
        <begin position="124"/>
        <end position="134"/>
    </location>
</feature>
<evidence type="ECO:0000313" key="4">
    <source>
        <dbReference type="EMBL" id="JAG62371.1"/>
    </source>
</evidence>
<dbReference type="SMART" id="SM00185">
    <property type="entry name" value="ARM"/>
    <property type="match status" value="4"/>
</dbReference>
<evidence type="ECO:0000313" key="3">
    <source>
        <dbReference type="EMBL" id="JAG37894.1"/>
    </source>
</evidence>
<reference evidence="4" key="3">
    <citation type="submission" date="2014-09" db="EMBL/GenBank/DDBJ databases">
        <authorList>
            <person name="Magalhaes I.L.F."/>
            <person name="Oliveira U."/>
            <person name="Santos F.R."/>
            <person name="Vidigal T.H.D.A."/>
            <person name="Brescovit A.D."/>
            <person name="Santos A.J."/>
        </authorList>
    </citation>
    <scope>NUCLEOTIDE SEQUENCE</scope>
</reference>
<feature type="compositionally biased region" description="Basic and acidic residues" evidence="2">
    <location>
        <begin position="151"/>
        <end position="165"/>
    </location>
</feature>
<evidence type="ECO:0000256" key="2">
    <source>
        <dbReference type="SAM" id="MobiDB-lite"/>
    </source>
</evidence>
<reference evidence="3" key="2">
    <citation type="submission" date="2014-07" db="EMBL/GenBank/DDBJ databases">
        <authorList>
            <person name="Hull J."/>
        </authorList>
    </citation>
    <scope>NUCLEOTIDE SEQUENCE</scope>
</reference>
<feature type="compositionally biased region" description="Low complexity" evidence="2">
    <location>
        <begin position="169"/>
        <end position="190"/>
    </location>
</feature>
<dbReference type="InterPro" id="IPR016024">
    <property type="entry name" value="ARM-type_fold"/>
</dbReference>
<dbReference type="SUPFAM" id="SSF48371">
    <property type="entry name" value="ARM repeat"/>
    <property type="match status" value="2"/>
</dbReference>
<feature type="compositionally biased region" description="Acidic residues" evidence="2">
    <location>
        <begin position="135"/>
        <end position="150"/>
    </location>
</feature>
<sequence>MKKSINLHCHSRSDNLVHKLGGVDGSTPLRIGQLSRKKEFNGSIDEDEDDNISISDSGIELSQQTISDVPWYLRGPKRKELEFVYFSDKDESSESEGDVLGETDDDFSSIDDSEAELSSSSSEDEGKKKKGAGEREEEDDDDEEEEEEKISDDLKGVEQIKKSPDDSSVESPSSKSDSRSIPSGTRSPGSSFGGGGSSKMIVNKKLAVTSEEQKEAELKYEEVHGTKSEEKELLQFDLERMREIKENLLKQKMALYEQDMSAYLTGKKKEDAMRETMRGATYWKIRKTIKFLKHADPYSTCIALNVLMEECELEDPENHPAIVDTGSVELFVNLLTVDWSQCRVGALLVLEALTENNDEMVELCMNLGMVGELYNIFVTDIDEELLVATRCLCNFVSIKRSRTVIRKAGIIPLLFYLIHRNPMNLLCMKMSDVVDPALHRKFEIAMGALYILTAIMRSRQVREELFDSGYLSVVLPLLESRDRLIIKAVIEGLLLCASMRKYRRRFELQEFVEMVCKHWKKHQEFVLLFLYKMSIGVVAREQIYETDVLSKVANFVMNTDNLRKDPYGFKYALGCLHRMGANHKGREFLRRYDVLEPLIRLLKQDSSSGYKLIICSILSLLSIFPENWKPIVQLGGLQCVLDIIFTQLVDMWLIAYCLKILGDVAHSEDAHEVLLAQPHTLHFLLILLNDGRPMITRYAARAIIPLTRVYTDYAEVMKAEADCLEVLMDQLEPMRKFVDDSNLKSAVCEALAAIMCDQNISETLNSLGLMQKIANLIETKNEAMQESICLLISMCAISDKQRTELGNLGIIEKLATYLQSPNVHVVIAAAIALWRSSFNCANSIRILHADIVKQFLEWSSSEYEELSEASLVSWKTSDSRLR</sequence>
<feature type="region of interest" description="Disordered" evidence="2">
    <location>
        <begin position="86"/>
        <end position="198"/>
    </location>
</feature>
<feature type="coiled-coil region" evidence="1">
    <location>
        <begin position="231"/>
        <end position="258"/>
    </location>
</feature>
<evidence type="ECO:0000256" key="1">
    <source>
        <dbReference type="SAM" id="Coils"/>
    </source>
</evidence>
<proteinExistence type="predicted"/>
<feature type="compositionally biased region" description="Acidic residues" evidence="2">
    <location>
        <begin position="93"/>
        <end position="115"/>
    </location>
</feature>
<dbReference type="PANTHER" id="PTHR46241:SF1">
    <property type="entry name" value="OUTER DYNEIN ARM-DOCKING COMPLEX SUBUNIT 2"/>
    <property type="match status" value="1"/>
</dbReference>
<protein>
    <submittedName>
        <fullName evidence="3">Armadillo repeat-containing protein 4</fullName>
    </submittedName>
</protein>
<gene>
    <name evidence="3" type="primary">ARMC4_2</name>
    <name evidence="3" type="ORF">CM83_11130</name>
</gene>
<dbReference type="PANTHER" id="PTHR46241">
    <property type="entry name" value="ARMADILLO REPEAT-CONTAINING PROTEIN 4 ARMC4"/>
    <property type="match status" value="1"/>
</dbReference>